<protein>
    <submittedName>
        <fullName evidence="2">Uncharacterized protein</fullName>
    </submittedName>
</protein>
<reference evidence="2 3" key="1">
    <citation type="submission" date="2024-02" db="EMBL/GenBank/DDBJ databases">
        <authorList>
            <person name="Chen Y."/>
            <person name="Shah S."/>
            <person name="Dougan E. K."/>
            <person name="Thang M."/>
            <person name="Chan C."/>
        </authorList>
    </citation>
    <scope>NUCLEOTIDE SEQUENCE [LARGE SCALE GENOMIC DNA]</scope>
</reference>
<dbReference type="EMBL" id="CAXAMM010026769">
    <property type="protein sequence ID" value="CAK9059572.1"/>
    <property type="molecule type" value="Genomic_DNA"/>
</dbReference>
<evidence type="ECO:0000313" key="2">
    <source>
        <dbReference type="EMBL" id="CAK9059572.1"/>
    </source>
</evidence>
<evidence type="ECO:0000313" key="3">
    <source>
        <dbReference type="Proteomes" id="UP001642464"/>
    </source>
</evidence>
<feature type="non-terminal residue" evidence="2">
    <location>
        <position position="186"/>
    </location>
</feature>
<evidence type="ECO:0000256" key="1">
    <source>
        <dbReference type="SAM" id="MobiDB-lite"/>
    </source>
</evidence>
<feature type="region of interest" description="Disordered" evidence="1">
    <location>
        <begin position="1"/>
        <end position="20"/>
    </location>
</feature>
<dbReference type="Proteomes" id="UP001642464">
    <property type="component" value="Unassembled WGS sequence"/>
</dbReference>
<comment type="caution">
    <text evidence="2">The sequence shown here is derived from an EMBL/GenBank/DDBJ whole genome shotgun (WGS) entry which is preliminary data.</text>
</comment>
<gene>
    <name evidence="2" type="ORF">SCF082_LOCUS31540</name>
</gene>
<name>A0ABP0N937_9DINO</name>
<sequence length="186" mass="20092">MGRAPSASAPGEAREAGDAPSALQLRAEAVAQCLEQGSIYEGELGFSAEWTCDDAMWFYVGEADNDECEEWILTWIGSDLPATCHFRLQVPPGCEANEPRRNDIPQFFHQPPPSIEECLKLLEKQGEESLEMPELLSLSSALTSAFHTAPALAVPSPGAAGATLGFRVSALVGWLAKHAQEQELPR</sequence>
<proteinExistence type="predicted"/>
<accession>A0ABP0N937</accession>
<keyword evidence="3" id="KW-1185">Reference proteome</keyword>
<organism evidence="2 3">
    <name type="scientific">Durusdinium trenchii</name>
    <dbReference type="NCBI Taxonomy" id="1381693"/>
    <lineage>
        <taxon>Eukaryota</taxon>
        <taxon>Sar</taxon>
        <taxon>Alveolata</taxon>
        <taxon>Dinophyceae</taxon>
        <taxon>Suessiales</taxon>
        <taxon>Symbiodiniaceae</taxon>
        <taxon>Durusdinium</taxon>
    </lineage>
</organism>